<keyword evidence="1" id="KW-0812">Transmembrane</keyword>
<gene>
    <name evidence="2" type="ORF">GZ78_25205</name>
</gene>
<evidence type="ECO:0000256" key="1">
    <source>
        <dbReference type="SAM" id="Phobius"/>
    </source>
</evidence>
<keyword evidence="1" id="KW-1133">Transmembrane helix</keyword>
<dbReference type="Proteomes" id="UP000028073">
    <property type="component" value="Unassembled WGS sequence"/>
</dbReference>
<comment type="caution">
    <text evidence="2">The sequence shown here is derived from an EMBL/GenBank/DDBJ whole genome shotgun (WGS) entry which is preliminary data.</text>
</comment>
<dbReference type="RefSeq" id="WP_034841650.1">
    <property type="nucleotide sequence ID" value="NZ_JOKH01000008.1"/>
</dbReference>
<evidence type="ECO:0000313" key="2">
    <source>
        <dbReference type="EMBL" id="KEQ13951.1"/>
    </source>
</evidence>
<evidence type="ECO:0000313" key="3">
    <source>
        <dbReference type="Proteomes" id="UP000028073"/>
    </source>
</evidence>
<organism evidence="2 3">
    <name type="scientific">Endozoicomonas numazuensis</name>
    <dbReference type="NCBI Taxonomy" id="1137799"/>
    <lineage>
        <taxon>Bacteria</taxon>
        <taxon>Pseudomonadati</taxon>
        <taxon>Pseudomonadota</taxon>
        <taxon>Gammaproteobacteria</taxon>
        <taxon>Oceanospirillales</taxon>
        <taxon>Endozoicomonadaceae</taxon>
        <taxon>Endozoicomonas</taxon>
    </lineage>
</organism>
<dbReference type="AlphaFoldDB" id="A0A081N678"/>
<dbReference type="EMBL" id="JOKH01000008">
    <property type="protein sequence ID" value="KEQ13951.1"/>
    <property type="molecule type" value="Genomic_DNA"/>
</dbReference>
<feature type="transmembrane region" description="Helical" evidence="1">
    <location>
        <begin position="33"/>
        <end position="53"/>
    </location>
</feature>
<name>A0A081N678_9GAMM</name>
<keyword evidence="1" id="KW-0472">Membrane</keyword>
<accession>A0A081N678</accession>
<keyword evidence="3" id="KW-1185">Reference proteome</keyword>
<reference evidence="2 3" key="1">
    <citation type="submission" date="2014-06" db="EMBL/GenBank/DDBJ databases">
        <title>Whole Genome Sequences of Three Symbiotic Endozoicomonas Bacteria.</title>
        <authorList>
            <person name="Neave M.J."/>
            <person name="Apprill A."/>
            <person name="Voolstra C.R."/>
        </authorList>
    </citation>
    <scope>NUCLEOTIDE SEQUENCE [LARGE SCALE GENOMIC DNA]</scope>
    <source>
        <strain evidence="2 3">DSM 25634</strain>
    </source>
</reference>
<sequence length="83" mass="9166">MRKQLEALPEIEVTPLASAAQRVETVTGIEDTLLVTAFITLLAFLLDLSVVLLNRHSVTQPHYSVIENSHHLDTAKEEPVPPP</sequence>
<protein>
    <submittedName>
        <fullName evidence="2">Uncharacterized protein</fullName>
    </submittedName>
</protein>
<proteinExistence type="predicted"/>